<feature type="transmembrane region" description="Helical" evidence="5">
    <location>
        <begin position="214"/>
        <end position="237"/>
    </location>
</feature>
<keyword evidence="4 5" id="KW-0472">Membrane</keyword>
<dbReference type="InterPro" id="IPR000620">
    <property type="entry name" value="EamA_dom"/>
</dbReference>
<accession>A0AAE3EJQ1</accession>
<evidence type="ECO:0000256" key="4">
    <source>
        <dbReference type="ARBA" id="ARBA00023136"/>
    </source>
</evidence>
<keyword evidence="8" id="KW-1185">Reference proteome</keyword>
<evidence type="ECO:0000256" key="2">
    <source>
        <dbReference type="ARBA" id="ARBA00022692"/>
    </source>
</evidence>
<name>A0AAE3EJQ1_9SPIR</name>
<dbReference type="Pfam" id="PF00892">
    <property type="entry name" value="EamA"/>
    <property type="match status" value="2"/>
</dbReference>
<dbReference type="GO" id="GO:0016020">
    <property type="term" value="C:membrane"/>
    <property type="evidence" value="ECO:0007669"/>
    <property type="project" value="UniProtKB-SubCell"/>
</dbReference>
<comment type="subcellular location">
    <subcellularLocation>
        <location evidence="1">Membrane</location>
        <topology evidence="1">Multi-pass membrane protein</topology>
    </subcellularLocation>
</comment>
<dbReference type="PANTHER" id="PTHR32322:SF9">
    <property type="entry name" value="AMINO-ACID METABOLITE EFFLUX PUMP-RELATED"/>
    <property type="match status" value="1"/>
</dbReference>
<feature type="domain" description="EamA" evidence="6">
    <location>
        <begin position="155"/>
        <end position="289"/>
    </location>
</feature>
<proteinExistence type="predicted"/>
<feature type="transmembrane region" description="Helical" evidence="5">
    <location>
        <begin position="41"/>
        <end position="59"/>
    </location>
</feature>
<feature type="transmembrane region" description="Helical" evidence="5">
    <location>
        <begin position="149"/>
        <end position="171"/>
    </location>
</feature>
<keyword evidence="3 5" id="KW-1133">Transmembrane helix</keyword>
<dbReference type="RefSeq" id="WP_230756886.1">
    <property type="nucleotide sequence ID" value="NZ_JAINWA010000003.1"/>
</dbReference>
<feature type="transmembrane region" description="Helical" evidence="5">
    <location>
        <begin position="71"/>
        <end position="90"/>
    </location>
</feature>
<keyword evidence="2 5" id="KW-0812">Transmembrane</keyword>
<feature type="transmembrane region" description="Helical" evidence="5">
    <location>
        <begin position="275"/>
        <end position="295"/>
    </location>
</feature>
<dbReference type="InterPro" id="IPR050638">
    <property type="entry name" value="AA-Vitamin_Transporters"/>
</dbReference>
<organism evidence="7 8">
    <name type="scientific">Teretinema zuelzerae</name>
    <dbReference type="NCBI Taxonomy" id="156"/>
    <lineage>
        <taxon>Bacteria</taxon>
        <taxon>Pseudomonadati</taxon>
        <taxon>Spirochaetota</taxon>
        <taxon>Spirochaetia</taxon>
        <taxon>Spirochaetales</taxon>
        <taxon>Treponemataceae</taxon>
        <taxon>Teretinema</taxon>
    </lineage>
</organism>
<protein>
    <submittedName>
        <fullName evidence="7">EamA family transporter</fullName>
    </submittedName>
</protein>
<feature type="transmembrane region" description="Helical" evidence="5">
    <location>
        <begin position="125"/>
        <end position="143"/>
    </location>
</feature>
<feature type="domain" description="EamA" evidence="6">
    <location>
        <begin position="14"/>
        <end position="138"/>
    </location>
</feature>
<gene>
    <name evidence="7" type="ORF">K7J14_12665</name>
</gene>
<dbReference type="EMBL" id="JAINWA010000003">
    <property type="protein sequence ID" value="MCD1655545.1"/>
    <property type="molecule type" value="Genomic_DNA"/>
</dbReference>
<evidence type="ECO:0000256" key="3">
    <source>
        <dbReference type="ARBA" id="ARBA00022989"/>
    </source>
</evidence>
<sequence length="304" mass="32302">MNSNNSERISAGALVCVLLVTLVWGVNFLVIKIGVQDVPPLFLVALRFAFSAFPAVFFVRRPNVSWTKLAAYGLLLGVGEFGMLFIAIKLGAPTGVSSIVMQSQVFFTALLAAFAFKEHIRTHSIAGMILAGIGLAIFIVPSLRGGSSAIALLPLSMILLSALFWAAANLVAQRMPGANGLSLMVWSSLFSPLPLLLLSWIFERDYLSAAVRGFSLVSLGSLAYLVILSTLFGYGVWNQMIMKQGAKRIAPFSLLVPVFGVAASALFMNEPLTPVSVSASLCILAGLAVHVRGAYAKPKGAAPR</sequence>
<evidence type="ECO:0000256" key="1">
    <source>
        <dbReference type="ARBA" id="ARBA00004141"/>
    </source>
</evidence>
<feature type="transmembrane region" description="Helical" evidence="5">
    <location>
        <begin position="249"/>
        <end position="269"/>
    </location>
</feature>
<dbReference type="Proteomes" id="UP001198163">
    <property type="component" value="Unassembled WGS sequence"/>
</dbReference>
<comment type="caution">
    <text evidence="7">The sequence shown here is derived from an EMBL/GenBank/DDBJ whole genome shotgun (WGS) entry which is preliminary data.</text>
</comment>
<feature type="transmembrane region" description="Helical" evidence="5">
    <location>
        <begin position="12"/>
        <end position="35"/>
    </location>
</feature>
<dbReference type="AlphaFoldDB" id="A0AAE3EJQ1"/>
<evidence type="ECO:0000313" key="7">
    <source>
        <dbReference type="EMBL" id="MCD1655545.1"/>
    </source>
</evidence>
<reference evidence="7" key="1">
    <citation type="submission" date="2021-08" db="EMBL/GenBank/DDBJ databases">
        <title>Comparative analyses of Brucepasteria parasyntrophica and Teretinema zuelzerae.</title>
        <authorList>
            <person name="Song Y."/>
            <person name="Brune A."/>
        </authorList>
    </citation>
    <scope>NUCLEOTIDE SEQUENCE</scope>
    <source>
        <strain evidence="7">DSM 1903</strain>
    </source>
</reference>
<feature type="transmembrane region" description="Helical" evidence="5">
    <location>
        <begin position="183"/>
        <end position="202"/>
    </location>
</feature>
<dbReference type="PANTHER" id="PTHR32322">
    <property type="entry name" value="INNER MEMBRANE TRANSPORTER"/>
    <property type="match status" value="1"/>
</dbReference>
<evidence type="ECO:0000313" key="8">
    <source>
        <dbReference type="Proteomes" id="UP001198163"/>
    </source>
</evidence>
<evidence type="ECO:0000256" key="5">
    <source>
        <dbReference type="SAM" id="Phobius"/>
    </source>
</evidence>
<dbReference type="SUPFAM" id="SSF103481">
    <property type="entry name" value="Multidrug resistance efflux transporter EmrE"/>
    <property type="match status" value="2"/>
</dbReference>
<evidence type="ECO:0000259" key="6">
    <source>
        <dbReference type="Pfam" id="PF00892"/>
    </source>
</evidence>
<feature type="transmembrane region" description="Helical" evidence="5">
    <location>
        <begin position="96"/>
        <end position="116"/>
    </location>
</feature>
<dbReference type="InterPro" id="IPR037185">
    <property type="entry name" value="EmrE-like"/>
</dbReference>